<dbReference type="AlphaFoldDB" id="A0AAD7S1B6"/>
<gene>
    <name evidence="2" type="ORF">AAFF_G00049990</name>
</gene>
<protein>
    <submittedName>
        <fullName evidence="2">Uncharacterized protein</fullName>
    </submittedName>
</protein>
<dbReference type="EMBL" id="JAINUG010000129">
    <property type="protein sequence ID" value="KAJ8394194.1"/>
    <property type="molecule type" value="Genomic_DNA"/>
</dbReference>
<accession>A0AAD7S1B6</accession>
<evidence type="ECO:0000313" key="3">
    <source>
        <dbReference type="Proteomes" id="UP001221898"/>
    </source>
</evidence>
<sequence>MGILLYPVGGKRRGKDRPSHRLGRCTPFSAGGRERGDRQGELEELKVASLRGDPPRSEASEKDECRKVREEEDSPVITAPGGRGGGGHRELKSSNGGGKKESRKS</sequence>
<organism evidence="2 3">
    <name type="scientific">Aldrovandia affinis</name>
    <dbReference type="NCBI Taxonomy" id="143900"/>
    <lineage>
        <taxon>Eukaryota</taxon>
        <taxon>Metazoa</taxon>
        <taxon>Chordata</taxon>
        <taxon>Craniata</taxon>
        <taxon>Vertebrata</taxon>
        <taxon>Euteleostomi</taxon>
        <taxon>Actinopterygii</taxon>
        <taxon>Neopterygii</taxon>
        <taxon>Teleostei</taxon>
        <taxon>Notacanthiformes</taxon>
        <taxon>Halosauridae</taxon>
        <taxon>Aldrovandia</taxon>
    </lineage>
</organism>
<evidence type="ECO:0000256" key="1">
    <source>
        <dbReference type="SAM" id="MobiDB-lite"/>
    </source>
</evidence>
<name>A0AAD7S1B6_9TELE</name>
<feature type="region of interest" description="Disordered" evidence="1">
    <location>
        <begin position="1"/>
        <end position="105"/>
    </location>
</feature>
<dbReference type="Proteomes" id="UP001221898">
    <property type="component" value="Unassembled WGS sequence"/>
</dbReference>
<proteinExistence type="predicted"/>
<feature type="compositionally biased region" description="Basic and acidic residues" evidence="1">
    <location>
        <begin position="87"/>
        <end position="105"/>
    </location>
</feature>
<feature type="compositionally biased region" description="Basic and acidic residues" evidence="1">
    <location>
        <begin position="32"/>
        <end position="46"/>
    </location>
</feature>
<feature type="compositionally biased region" description="Basic residues" evidence="1">
    <location>
        <begin position="10"/>
        <end position="23"/>
    </location>
</feature>
<evidence type="ECO:0000313" key="2">
    <source>
        <dbReference type="EMBL" id="KAJ8394194.1"/>
    </source>
</evidence>
<reference evidence="2" key="1">
    <citation type="journal article" date="2023" name="Science">
        <title>Genome structures resolve the early diversification of teleost fishes.</title>
        <authorList>
            <person name="Parey E."/>
            <person name="Louis A."/>
            <person name="Montfort J."/>
            <person name="Bouchez O."/>
            <person name="Roques C."/>
            <person name="Iampietro C."/>
            <person name="Lluch J."/>
            <person name="Castinel A."/>
            <person name="Donnadieu C."/>
            <person name="Desvignes T."/>
            <person name="Floi Bucao C."/>
            <person name="Jouanno E."/>
            <person name="Wen M."/>
            <person name="Mejri S."/>
            <person name="Dirks R."/>
            <person name="Jansen H."/>
            <person name="Henkel C."/>
            <person name="Chen W.J."/>
            <person name="Zahm M."/>
            <person name="Cabau C."/>
            <person name="Klopp C."/>
            <person name="Thompson A.W."/>
            <person name="Robinson-Rechavi M."/>
            <person name="Braasch I."/>
            <person name="Lecointre G."/>
            <person name="Bobe J."/>
            <person name="Postlethwait J.H."/>
            <person name="Berthelot C."/>
            <person name="Roest Crollius H."/>
            <person name="Guiguen Y."/>
        </authorList>
    </citation>
    <scope>NUCLEOTIDE SEQUENCE</scope>
    <source>
        <strain evidence="2">NC1722</strain>
    </source>
</reference>
<keyword evidence="3" id="KW-1185">Reference proteome</keyword>
<comment type="caution">
    <text evidence="2">The sequence shown here is derived from an EMBL/GenBank/DDBJ whole genome shotgun (WGS) entry which is preliminary data.</text>
</comment>
<feature type="compositionally biased region" description="Basic and acidic residues" evidence="1">
    <location>
        <begin position="53"/>
        <end position="70"/>
    </location>
</feature>